<dbReference type="PANTHER" id="PTHR37936">
    <property type="entry name" value="TRANSPOSASE INSC FOR INSERTION ELEMENT IS2A-RELATED"/>
    <property type="match status" value="1"/>
</dbReference>
<name>A0A512E4R9_9PROT</name>
<sequence length="132" mass="14721">MTQSAPLVMEILDEASRRRRWSEEEKLRVVAETMKPGMSVSLVARRRGVSASQLFRWRRQFAGEAGIPEQTPVFAPVQLLSDSLASPPASEPEPWHGGIIEIRLGGGRVVRVDRHVDAEALRRVLGVLEEGR</sequence>
<gene>
    <name evidence="2" type="ORF">SAE02_78760</name>
</gene>
<dbReference type="GO" id="GO:0043565">
    <property type="term" value="F:sequence-specific DNA binding"/>
    <property type="evidence" value="ECO:0007669"/>
    <property type="project" value="InterPro"/>
</dbReference>
<dbReference type="PANTHER" id="PTHR37936:SF3">
    <property type="entry name" value="TRANSPOSASE INSC FOR INSERTION ELEMENT IS2A-RELATED"/>
    <property type="match status" value="1"/>
</dbReference>
<comment type="similarity">
    <text evidence="1">Belongs to the transposase 8 family.</text>
</comment>
<dbReference type="GO" id="GO:0006313">
    <property type="term" value="P:DNA transposition"/>
    <property type="evidence" value="ECO:0007669"/>
    <property type="project" value="InterPro"/>
</dbReference>
<dbReference type="GO" id="GO:0004803">
    <property type="term" value="F:transposase activity"/>
    <property type="evidence" value="ECO:0007669"/>
    <property type="project" value="InterPro"/>
</dbReference>
<protein>
    <recommendedName>
        <fullName evidence="4">Transposase</fullName>
    </recommendedName>
</protein>
<dbReference type="SUPFAM" id="SSF48295">
    <property type="entry name" value="TrpR-like"/>
    <property type="match status" value="1"/>
</dbReference>
<dbReference type="Gene3D" id="1.10.10.10">
    <property type="entry name" value="Winged helix-like DNA-binding domain superfamily/Winged helix DNA-binding domain"/>
    <property type="match status" value="1"/>
</dbReference>
<dbReference type="NCBIfam" id="NF047595">
    <property type="entry name" value="IS66_ISRel24_TnpA"/>
    <property type="match status" value="1"/>
</dbReference>
<evidence type="ECO:0000313" key="3">
    <source>
        <dbReference type="Proteomes" id="UP000321523"/>
    </source>
</evidence>
<proteinExistence type="inferred from homology"/>
<accession>A0A512E4R9</accession>
<dbReference type="Pfam" id="PF01527">
    <property type="entry name" value="HTH_Tnp_1"/>
    <property type="match status" value="1"/>
</dbReference>
<comment type="caution">
    <text evidence="2">The sequence shown here is derived from an EMBL/GenBank/DDBJ whole genome shotgun (WGS) entry which is preliminary data.</text>
</comment>
<dbReference type="OrthoDB" id="7219132at2"/>
<evidence type="ECO:0000313" key="2">
    <source>
        <dbReference type="EMBL" id="GEO43728.1"/>
    </source>
</evidence>
<evidence type="ECO:0008006" key="4">
    <source>
        <dbReference type="Google" id="ProtNLM"/>
    </source>
</evidence>
<dbReference type="InterPro" id="IPR010921">
    <property type="entry name" value="Trp_repressor/repl_initiator"/>
</dbReference>
<evidence type="ECO:0000256" key="1">
    <source>
        <dbReference type="ARBA" id="ARBA00009964"/>
    </source>
</evidence>
<dbReference type="Proteomes" id="UP000321523">
    <property type="component" value="Unassembled WGS sequence"/>
</dbReference>
<keyword evidence="3" id="KW-1185">Reference proteome</keyword>
<reference evidence="2 3" key="1">
    <citation type="submission" date="2019-07" db="EMBL/GenBank/DDBJ databases">
        <title>Whole genome shotgun sequence of Skermanella aerolata NBRC 106429.</title>
        <authorList>
            <person name="Hosoyama A."/>
            <person name="Uohara A."/>
            <person name="Ohji S."/>
            <person name="Ichikawa N."/>
        </authorList>
    </citation>
    <scope>NUCLEOTIDE SEQUENCE [LARGE SCALE GENOMIC DNA]</scope>
    <source>
        <strain evidence="2 3">NBRC 106429</strain>
    </source>
</reference>
<dbReference type="InterPro" id="IPR036388">
    <property type="entry name" value="WH-like_DNA-bd_sf"/>
</dbReference>
<dbReference type="EMBL" id="BJYZ01000160">
    <property type="protein sequence ID" value="GEO43728.1"/>
    <property type="molecule type" value="Genomic_DNA"/>
</dbReference>
<dbReference type="AlphaFoldDB" id="A0A512E4R9"/>
<dbReference type="InterPro" id="IPR002514">
    <property type="entry name" value="Transposase_8"/>
</dbReference>
<organism evidence="2 3">
    <name type="scientific">Skermanella aerolata</name>
    <dbReference type="NCBI Taxonomy" id="393310"/>
    <lineage>
        <taxon>Bacteria</taxon>
        <taxon>Pseudomonadati</taxon>
        <taxon>Pseudomonadota</taxon>
        <taxon>Alphaproteobacteria</taxon>
        <taxon>Rhodospirillales</taxon>
        <taxon>Azospirillaceae</taxon>
        <taxon>Skermanella</taxon>
    </lineage>
</organism>